<accession>A0A101M0R1</accession>
<name>A0A101M0R1_PICGL</name>
<keyword evidence="1" id="KW-1133">Transmembrane helix</keyword>
<sequence length="71" mass="8074">MVYGGRPPSLESMPGLFHPWAKLLYLRGPCWHLMTMDQLALGNRGRLPLLLLSLFMMLVKLLALDLMLKPP</sequence>
<organism evidence="2">
    <name type="scientific">Picea glauca</name>
    <name type="common">White spruce</name>
    <name type="synonym">Pinus glauca</name>
    <dbReference type="NCBI Taxonomy" id="3330"/>
    <lineage>
        <taxon>Eukaryota</taxon>
        <taxon>Viridiplantae</taxon>
        <taxon>Streptophyta</taxon>
        <taxon>Embryophyta</taxon>
        <taxon>Tracheophyta</taxon>
        <taxon>Spermatophyta</taxon>
        <taxon>Pinopsida</taxon>
        <taxon>Pinidae</taxon>
        <taxon>Conifers I</taxon>
        <taxon>Pinales</taxon>
        <taxon>Pinaceae</taxon>
        <taxon>Picea</taxon>
    </lineage>
</organism>
<evidence type="ECO:0000256" key="1">
    <source>
        <dbReference type="SAM" id="Phobius"/>
    </source>
</evidence>
<protein>
    <submittedName>
        <fullName evidence="2">Uncharacterized protein</fullName>
    </submittedName>
</protein>
<evidence type="ECO:0000313" key="2">
    <source>
        <dbReference type="EMBL" id="KUM48880.1"/>
    </source>
</evidence>
<feature type="transmembrane region" description="Helical" evidence="1">
    <location>
        <begin position="49"/>
        <end position="68"/>
    </location>
</feature>
<comment type="caution">
    <text evidence="2">The sequence shown here is derived from an EMBL/GenBank/DDBJ whole genome shotgun (WGS) entry which is preliminary data.</text>
</comment>
<dbReference type="AlphaFoldDB" id="A0A101M0R1"/>
<proteinExistence type="predicted"/>
<keyword evidence="1" id="KW-0472">Membrane</keyword>
<dbReference type="EMBL" id="LKAM01000004">
    <property type="protein sequence ID" value="KUM48880.1"/>
    <property type="molecule type" value="Genomic_DNA"/>
</dbReference>
<keyword evidence="2" id="KW-0496">Mitochondrion</keyword>
<reference evidence="2" key="1">
    <citation type="journal article" date="2015" name="Genome Biol. Evol.">
        <title>Organellar Genomes of White Spruce (Picea glauca): Assembly and Annotation.</title>
        <authorList>
            <person name="Jackman S.D."/>
            <person name="Warren R.L."/>
            <person name="Gibb E.A."/>
            <person name="Vandervalk B.P."/>
            <person name="Mohamadi H."/>
            <person name="Chu J."/>
            <person name="Raymond A."/>
            <person name="Pleasance S."/>
            <person name="Coope R."/>
            <person name="Wildung M.R."/>
            <person name="Ritland C.E."/>
            <person name="Bousquet J."/>
            <person name="Jones S.J."/>
            <person name="Bohlmann J."/>
            <person name="Birol I."/>
        </authorList>
    </citation>
    <scope>NUCLEOTIDE SEQUENCE [LARGE SCALE GENOMIC DNA]</scope>
    <source>
        <tissue evidence="2">Flushing bud</tissue>
    </source>
</reference>
<keyword evidence="1" id="KW-0812">Transmembrane</keyword>
<geneLocation type="mitochondrion" evidence="2"/>
<gene>
    <name evidence="2" type="ORF">ABT39_MTgene4216</name>
</gene>